<organism evidence="11 12">
    <name type="scientific">Gigaspora rosea</name>
    <dbReference type="NCBI Taxonomy" id="44941"/>
    <lineage>
        <taxon>Eukaryota</taxon>
        <taxon>Fungi</taxon>
        <taxon>Fungi incertae sedis</taxon>
        <taxon>Mucoromycota</taxon>
        <taxon>Glomeromycotina</taxon>
        <taxon>Glomeromycetes</taxon>
        <taxon>Diversisporales</taxon>
        <taxon>Gigasporaceae</taxon>
        <taxon>Gigaspora</taxon>
    </lineage>
</organism>
<feature type="transmembrane region" description="Helical" evidence="9">
    <location>
        <begin position="382"/>
        <end position="400"/>
    </location>
</feature>
<comment type="function">
    <text evidence="9">Catalyzes the stereospecific oxidation of squalene to (S)-2,3-epoxysqualene, and is considered to be a rate-limiting enzyme in steroid biosynthesis.</text>
</comment>
<dbReference type="GO" id="GO:0005789">
    <property type="term" value="C:endoplasmic reticulum membrane"/>
    <property type="evidence" value="ECO:0007669"/>
    <property type="project" value="UniProtKB-SubCell"/>
</dbReference>
<evidence type="ECO:0000256" key="8">
    <source>
        <dbReference type="ARBA" id="ARBA00023136"/>
    </source>
</evidence>
<dbReference type="OrthoDB" id="1678617at2759"/>
<comment type="catalytic activity">
    <reaction evidence="9">
        <text>squalene + reduced [NADPH--hemoprotein reductase] + O2 = (S)-2,3-epoxysqualene + oxidized [NADPH--hemoprotein reductase] + H2O + H(+)</text>
        <dbReference type="Rhea" id="RHEA:25282"/>
        <dbReference type="Rhea" id="RHEA-COMP:11964"/>
        <dbReference type="Rhea" id="RHEA-COMP:11965"/>
        <dbReference type="ChEBI" id="CHEBI:15377"/>
        <dbReference type="ChEBI" id="CHEBI:15378"/>
        <dbReference type="ChEBI" id="CHEBI:15379"/>
        <dbReference type="ChEBI" id="CHEBI:15440"/>
        <dbReference type="ChEBI" id="CHEBI:15441"/>
        <dbReference type="ChEBI" id="CHEBI:57618"/>
        <dbReference type="ChEBI" id="CHEBI:58210"/>
        <dbReference type="EC" id="1.14.14.17"/>
    </reaction>
</comment>
<gene>
    <name evidence="11" type="ORF">C2G38_2147535</name>
</gene>
<dbReference type="PANTHER" id="PTHR10835:SF0">
    <property type="entry name" value="SQUALENE MONOOXYGENASE"/>
    <property type="match status" value="1"/>
</dbReference>
<evidence type="ECO:0000256" key="4">
    <source>
        <dbReference type="ARBA" id="ARBA00012312"/>
    </source>
</evidence>
<dbReference type="EC" id="1.14.14.17" evidence="4 9"/>
<evidence type="ECO:0000313" key="11">
    <source>
        <dbReference type="EMBL" id="RIB07513.1"/>
    </source>
</evidence>
<reference evidence="11 12" key="1">
    <citation type="submission" date="2018-06" db="EMBL/GenBank/DDBJ databases">
        <title>Comparative genomics reveals the genomic features of Rhizophagus irregularis, R. cerebriforme, R. diaphanum and Gigaspora rosea, and their symbiotic lifestyle signature.</title>
        <authorList>
            <person name="Morin E."/>
            <person name="San Clemente H."/>
            <person name="Chen E.C.H."/>
            <person name="De La Providencia I."/>
            <person name="Hainaut M."/>
            <person name="Kuo A."/>
            <person name="Kohler A."/>
            <person name="Murat C."/>
            <person name="Tang N."/>
            <person name="Roy S."/>
            <person name="Loubradou J."/>
            <person name="Henrissat B."/>
            <person name="Grigoriev I.V."/>
            <person name="Corradi N."/>
            <person name="Roux C."/>
            <person name="Martin F.M."/>
        </authorList>
    </citation>
    <scope>NUCLEOTIDE SEQUENCE [LARGE SCALE GENOMIC DNA]</scope>
    <source>
        <strain evidence="11 12">DAOM 194757</strain>
    </source>
</reference>
<evidence type="ECO:0000256" key="2">
    <source>
        <dbReference type="ARBA" id="ARBA00004154"/>
    </source>
</evidence>
<dbReference type="PANTHER" id="PTHR10835">
    <property type="entry name" value="SQUALENE MONOOXYGENASE"/>
    <property type="match status" value="1"/>
</dbReference>
<dbReference type="Pfam" id="PF08491">
    <property type="entry name" value="SE"/>
    <property type="match status" value="1"/>
</dbReference>
<keyword evidence="12" id="KW-1185">Reference proteome</keyword>
<keyword evidence="8 9" id="KW-0472">Membrane</keyword>
<sequence length="409" mass="45104">MSLEYDLIIIGAGTVGCVAAVAFGKQGRKGLIIERDMSEPNRIVGEYLQPGGVVALEKLGLSGETVSFLYPNVNGKPARGRAFHHGRFIMNLRNAASKISNVTICEAMANDIISCPLTERALGVICTPKGESDVRHFYAPLTIIADGCFSKFRKDFILRDVQIKSNFVGIIMKDTVLPFPNHGHVILANSPVCMYQIGTHETRALIDIPGKLLSNGSGELKKYIENNVLPFIPKPIQPSFYEALQTERLRSMPNSFLPPSTNVNGGLIILGDAMNMRHALTGGGMTVGFCDVVILSDLLAQTPDFNDTGLILAQLQVFHWKRKFYCSTVINVLAQALYSIFAAADDEYLRIMREACFNYFKFGGICVSHPCGMLAGLVQNPLLLIFHFFAVAIYGVYRIFREDTMLHMP</sequence>
<comment type="caution">
    <text evidence="11">The sequence shown here is derived from an EMBL/GenBank/DDBJ whole genome shotgun (WGS) entry which is preliminary data.</text>
</comment>
<keyword evidence="9" id="KW-0256">Endoplasmic reticulum</keyword>
<comment type="cofactor">
    <cofactor evidence="1 9">
        <name>FAD</name>
        <dbReference type="ChEBI" id="CHEBI:57692"/>
    </cofactor>
</comment>
<name>A0A397UJK5_9GLOM</name>
<dbReference type="SUPFAM" id="SSF51905">
    <property type="entry name" value="FAD/NAD(P)-binding domain"/>
    <property type="match status" value="1"/>
</dbReference>
<dbReference type="Gene3D" id="3.50.50.60">
    <property type="entry name" value="FAD/NAD(P)-binding domain"/>
    <property type="match status" value="1"/>
</dbReference>
<protein>
    <recommendedName>
        <fullName evidence="4 9">Squalene monooxygenase</fullName>
        <ecNumber evidence="4 9">1.14.14.17</ecNumber>
    </recommendedName>
</protein>
<dbReference type="GO" id="GO:0006696">
    <property type="term" value="P:ergosterol biosynthetic process"/>
    <property type="evidence" value="ECO:0007669"/>
    <property type="project" value="TreeGrafter"/>
</dbReference>
<accession>A0A397UJK5</accession>
<keyword evidence="9" id="KW-0812">Transmembrane</keyword>
<evidence type="ECO:0000256" key="5">
    <source>
        <dbReference type="ARBA" id="ARBA00022630"/>
    </source>
</evidence>
<evidence type="ECO:0000259" key="10">
    <source>
        <dbReference type="Pfam" id="PF08491"/>
    </source>
</evidence>
<feature type="transmembrane region" description="Helical" evidence="9">
    <location>
        <begin position="6"/>
        <end position="24"/>
    </location>
</feature>
<feature type="domain" description="Squalene epoxidase" evidence="10">
    <location>
        <begin position="139"/>
        <end position="409"/>
    </location>
</feature>
<comment type="similarity">
    <text evidence="3 9">Belongs to the squalene monooxygenase family.</text>
</comment>
<dbReference type="InterPro" id="IPR013698">
    <property type="entry name" value="Squalene_epoxidase"/>
</dbReference>
<evidence type="ECO:0000313" key="12">
    <source>
        <dbReference type="Proteomes" id="UP000266673"/>
    </source>
</evidence>
<evidence type="ECO:0000256" key="9">
    <source>
        <dbReference type="RuleBase" id="RU367121"/>
    </source>
</evidence>
<keyword evidence="6 9" id="KW-0274">FAD</keyword>
<dbReference type="UniPathway" id="UPA00767">
    <property type="reaction ID" value="UER00752"/>
</dbReference>
<keyword evidence="7 9" id="KW-0560">Oxidoreductase</keyword>
<evidence type="ECO:0000256" key="7">
    <source>
        <dbReference type="ARBA" id="ARBA00023002"/>
    </source>
</evidence>
<keyword evidence="9" id="KW-1133">Transmembrane helix</keyword>
<evidence type="ECO:0000256" key="1">
    <source>
        <dbReference type="ARBA" id="ARBA00001974"/>
    </source>
</evidence>
<dbReference type="InterPro" id="IPR040125">
    <property type="entry name" value="Squalene_monox"/>
</dbReference>
<dbReference type="AlphaFoldDB" id="A0A397UJK5"/>
<dbReference type="EMBL" id="QKWP01001644">
    <property type="protein sequence ID" value="RIB07513.1"/>
    <property type="molecule type" value="Genomic_DNA"/>
</dbReference>
<dbReference type="InterPro" id="IPR036188">
    <property type="entry name" value="FAD/NAD-bd_sf"/>
</dbReference>
<proteinExistence type="inferred from homology"/>
<evidence type="ECO:0000256" key="3">
    <source>
        <dbReference type="ARBA" id="ARBA00008802"/>
    </source>
</evidence>
<evidence type="ECO:0000256" key="6">
    <source>
        <dbReference type="ARBA" id="ARBA00022827"/>
    </source>
</evidence>
<dbReference type="Proteomes" id="UP000266673">
    <property type="component" value="Unassembled WGS sequence"/>
</dbReference>
<dbReference type="GO" id="GO:0004506">
    <property type="term" value="F:squalene monooxygenase activity"/>
    <property type="evidence" value="ECO:0007669"/>
    <property type="project" value="UniProtKB-UniRule"/>
</dbReference>
<comment type="subcellular location">
    <subcellularLocation>
        <location evidence="9">Endoplasmic reticulum membrane</location>
        <topology evidence="9">Multi-pass membrane protein</topology>
    </subcellularLocation>
    <subcellularLocation>
        <location evidence="2">Microsome membrane</location>
        <topology evidence="2">Multi-pass membrane protein</topology>
    </subcellularLocation>
</comment>
<dbReference type="STRING" id="44941.A0A397UJK5"/>
<dbReference type="GO" id="GO:0050660">
    <property type="term" value="F:flavin adenine dinucleotide binding"/>
    <property type="evidence" value="ECO:0007669"/>
    <property type="project" value="UniProtKB-UniRule"/>
</dbReference>
<keyword evidence="5 9" id="KW-0285">Flavoprotein</keyword>